<dbReference type="Pfam" id="PF13568">
    <property type="entry name" value="OMP_b-brl_2"/>
    <property type="match status" value="1"/>
</dbReference>
<dbReference type="EMBL" id="MTSE01000015">
    <property type="protein sequence ID" value="OUJ71624.1"/>
    <property type="molecule type" value="Genomic_DNA"/>
</dbReference>
<dbReference type="OrthoDB" id="838174at2"/>
<organism evidence="3 4">
    <name type="scientific">Hymenobacter crusticola</name>
    <dbReference type="NCBI Taxonomy" id="1770526"/>
    <lineage>
        <taxon>Bacteria</taxon>
        <taxon>Pseudomonadati</taxon>
        <taxon>Bacteroidota</taxon>
        <taxon>Cytophagia</taxon>
        <taxon>Cytophagales</taxon>
        <taxon>Hymenobacteraceae</taxon>
        <taxon>Hymenobacter</taxon>
    </lineage>
</organism>
<protein>
    <recommendedName>
        <fullName evidence="2">Outer membrane protein beta-barrel domain-containing protein</fullName>
    </recommendedName>
</protein>
<evidence type="ECO:0000259" key="2">
    <source>
        <dbReference type="Pfam" id="PF13568"/>
    </source>
</evidence>
<keyword evidence="1" id="KW-0732">Signal</keyword>
<reference evidence="3 4" key="1">
    <citation type="submission" date="2017-01" db="EMBL/GenBank/DDBJ databases">
        <title>A new Hymenobacter.</title>
        <authorList>
            <person name="Liang Y."/>
            <person name="Feng F."/>
        </authorList>
    </citation>
    <scope>NUCLEOTIDE SEQUENCE [LARGE SCALE GENOMIC DNA]</scope>
    <source>
        <strain evidence="3">MIMBbqt21</strain>
    </source>
</reference>
<feature type="domain" description="Outer membrane protein beta-barrel" evidence="2">
    <location>
        <begin position="24"/>
        <end position="191"/>
    </location>
</feature>
<comment type="caution">
    <text evidence="3">The sequence shown here is derived from an EMBL/GenBank/DDBJ whole genome shotgun (WGS) entry which is preliminary data.</text>
</comment>
<proteinExistence type="predicted"/>
<keyword evidence="4" id="KW-1185">Reference proteome</keyword>
<dbReference type="RefSeq" id="WP_086596140.1">
    <property type="nucleotide sequence ID" value="NZ_MTSE01000015.1"/>
</dbReference>
<dbReference type="InterPro" id="IPR025665">
    <property type="entry name" value="Beta-barrel_OMP_2"/>
</dbReference>
<evidence type="ECO:0000313" key="3">
    <source>
        <dbReference type="EMBL" id="OUJ71624.1"/>
    </source>
</evidence>
<sequence>MKKSFLAVVALLLITSISAIESRAQGVRLGIKAGANLSNLSGDLANEDRFQNKTGFVGGLMLNVPLIADNFLSLQPELLYSQKGFKNDGSYLSGLYTYKGKATYNYLDLPVLAKIKAGPIFVEAGPQFSYLLNRKDETRRYLNGNQLDYSAAERDLSNVNRFEVGYAAGIGVQLVGVILDVRYNGAFTDFTKNGYQGNDLRNARNSVFQASLGFLFPSGN</sequence>
<evidence type="ECO:0000313" key="4">
    <source>
        <dbReference type="Proteomes" id="UP000194873"/>
    </source>
</evidence>
<dbReference type="Proteomes" id="UP000194873">
    <property type="component" value="Unassembled WGS sequence"/>
</dbReference>
<gene>
    <name evidence="3" type="ORF">BXP70_21305</name>
</gene>
<feature type="signal peptide" evidence="1">
    <location>
        <begin position="1"/>
        <end position="19"/>
    </location>
</feature>
<accession>A0A243W8Y5</accession>
<feature type="chain" id="PRO_5011307017" description="Outer membrane protein beta-barrel domain-containing protein" evidence="1">
    <location>
        <begin position="20"/>
        <end position="220"/>
    </location>
</feature>
<evidence type="ECO:0000256" key="1">
    <source>
        <dbReference type="SAM" id="SignalP"/>
    </source>
</evidence>
<dbReference type="AlphaFoldDB" id="A0A243W8Y5"/>
<name>A0A243W8Y5_9BACT</name>